<keyword evidence="2" id="KW-0496">Mitochondrion</keyword>
<keyword evidence="2" id="KW-0255">Endonuclease</keyword>
<dbReference type="InterPro" id="IPR027434">
    <property type="entry name" value="Homing_endonucl"/>
</dbReference>
<keyword evidence="2" id="KW-0540">Nuclease</keyword>
<proteinExistence type="predicted"/>
<dbReference type="InterPro" id="IPR004860">
    <property type="entry name" value="LAGLIDADG_dom"/>
</dbReference>
<dbReference type="Pfam" id="PF03161">
    <property type="entry name" value="LAGLIDADG_2"/>
    <property type="match status" value="1"/>
</dbReference>
<gene>
    <name evidence="2" type="primary">orf160</name>
</gene>
<keyword evidence="2" id="KW-0378">Hydrolase</keyword>
<dbReference type="GO" id="GO:0004519">
    <property type="term" value="F:endonuclease activity"/>
    <property type="evidence" value="ECO:0007669"/>
    <property type="project" value="UniProtKB-KW"/>
</dbReference>
<dbReference type="EMBL" id="KY575057">
    <property type="protein sequence ID" value="ATI20454.1"/>
    <property type="molecule type" value="Genomic_DNA"/>
</dbReference>
<organism evidence="2">
    <name type="scientific">Juglanconis juglandina</name>
    <dbReference type="NCBI Taxonomy" id="1940567"/>
    <lineage>
        <taxon>Eukaryota</taxon>
        <taxon>Fungi</taxon>
        <taxon>Dikarya</taxon>
        <taxon>Ascomycota</taxon>
        <taxon>Pezizomycotina</taxon>
        <taxon>Sordariomycetes</taxon>
        <taxon>Sordariomycetidae</taxon>
        <taxon>Diaporthales</taxon>
        <taxon>Juglanconidaceae</taxon>
        <taxon>Juglanconis</taxon>
    </lineage>
</organism>
<dbReference type="Gene3D" id="3.10.28.10">
    <property type="entry name" value="Homing endonucleases"/>
    <property type="match status" value="2"/>
</dbReference>
<sequence length="160" mass="18654">MYLNYSLTLHNFLYAVGYCSPYAPIISKQLGKKSRLYKTMRFTTWTYTSFDWIYDMWYKNNVKIVPGTISEFLTPLALAIWVMDSGVKVPLGLSFYNCFTLSECELLVRALHKNFGLKVIIYNKGIPSQYCIYIPKESMICLRDNISNYVIPGMKYKLLD</sequence>
<dbReference type="AlphaFoldDB" id="A0A291LIU6"/>
<evidence type="ECO:0000259" key="1">
    <source>
        <dbReference type="Pfam" id="PF03161"/>
    </source>
</evidence>
<accession>A0A291LIU6</accession>
<protein>
    <submittedName>
        <fullName evidence="2">LAGLIDADG endonuclease</fullName>
    </submittedName>
</protein>
<reference evidence="2" key="1">
    <citation type="submission" date="2017-02" db="EMBL/GenBank/DDBJ databases">
        <title>Fungal Comparative Genomics of Melanconis species and Ophiognomonia clavigignenti-juglandacearum at Different Phylogenetic Distances.</title>
        <authorList>
            <person name="Demers J.E."/>
            <person name="Castlebury L.A."/>
        </authorList>
    </citation>
    <scope>NUCLEOTIDE SEQUENCE</scope>
    <source>
        <strain evidence="2">CBS 121083</strain>
    </source>
</reference>
<evidence type="ECO:0000313" key="2">
    <source>
        <dbReference type="EMBL" id="ATI20454.1"/>
    </source>
</evidence>
<geneLocation type="mitochondrion" evidence="2"/>
<name>A0A291LIU6_9PEZI</name>
<dbReference type="SUPFAM" id="SSF55608">
    <property type="entry name" value="Homing endonucleases"/>
    <property type="match status" value="1"/>
</dbReference>
<feature type="domain" description="Homing endonuclease LAGLIDADG" evidence="1">
    <location>
        <begin position="4"/>
        <end position="139"/>
    </location>
</feature>